<dbReference type="AlphaFoldDB" id="M1YXH9"/>
<reference evidence="2 3" key="1">
    <citation type="journal article" date="2013" name="Front. Microbiol.">
        <title>The genome of Nitrospina gracilis illuminates the metabolism and evolution of the major marine nitrite oxidizer.</title>
        <authorList>
            <person name="Luecker S."/>
            <person name="Nowka B."/>
            <person name="Rattei T."/>
            <person name="Spieck E."/>
            <person name="and Daims H."/>
        </authorList>
    </citation>
    <scope>NUCLEOTIDE SEQUENCE [LARGE SCALE GENOMIC DNA]</scope>
    <source>
        <strain evidence="2 3">3/211</strain>
    </source>
</reference>
<dbReference type="STRING" id="1266370.NITGR_20038"/>
<dbReference type="RefSeq" id="WP_005007025.1">
    <property type="nucleotide sequence ID" value="NZ_HG422173.1"/>
</dbReference>
<dbReference type="OrthoDB" id="9769540at2"/>
<comment type="caution">
    <text evidence="2">The sequence shown here is derived from an EMBL/GenBank/DDBJ whole genome shotgun (WGS) entry which is preliminary data.</text>
</comment>
<dbReference type="HOGENOM" id="CLU_843810_0_0_0"/>
<evidence type="ECO:0000313" key="2">
    <source>
        <dbReference type="EMBL" id="CCQ90003.1"/>
    </source>
</evidence>
<dbReference type="SUPFAM" id="SSF53448">
    <property type="entry name" value="Nucleotide-diphospho-sugar transferases"/>
    <property type="match status" value="1"/>
</dbReference>
<proteinExistence type="predicted"/>
<dbReference type="InterPro" id="IPR025877">
    <property type="entry name" value="MobA-like_NTP_Trfase"/>
</dbReference>
<sequence length="354" mass="41949">MDVPYQYKQFDAVVVAGEGLHSYQVLHQHKAFLEIESRSVVSYVIDALLKAQSVRNIYVVGKKKELREYLRRDGIDLNHPKPITLLEQKQSLYENVWFAYMQSLPEPVPESHLENSIHKDKAILVVPCDSPLITPHEIDYFIAHADTEHYDYVLGLTPAKAMHPFYPKKGEPGIKMAYLHLREDKYRINNMHLVKPGRIENRHYIQTMYRYRYQRNIKNVVRFGIELFKKDRYRGYRFYLCLLVCLMCARLKLDRVADWVRRWVPKRRLETWVSQGLKTRFMGLVTPFPGATLDIDNNRDFEVMKLRFQDWKQYLRGLVERYPLPEDLSAHTAMTRVPVPSRMEASEKDTETVR</sequence>
<organism evidence="2 3">
    <name type="scientific">Nitrospina gracilis (strain 3/211)</name>
    <dbReference type="NCBI Taxonomy" id="1266370"/>
    <lineage>
        <taxon>Bacteria</taxon>
        <taxon>Pseudomonadati</taxon>
        <taxon>Nitrospinota/Tectimicrobiota group</taxon>
        <taxon>Nitrospinota</taxon>
        <taxon>Nitrospinia</taxon>
        <taxon>Nitrospinales</taxon>
        <taxon>Nitrospinaceae</taxon>
        <taxon>Nitrospina</taxon>
    </lineage>
</organism>
<gene>
    <name evidence="2" type="ORF">NITGR_20038</name>
</gene>
<dbReference type="Gene3D" id="3.90.550.10">
    <property type="entry name" value="Spore Coat Polysaccharide Biosynthesis Protein SpsA, Chain A"/>
    <property type="match status" value="1"/>
</dbReference>
<dbReference type="InterPro" id="IPR029044">
    <property type="entry name" value="Nucleotide-diphossugar_trans"/>
</dbReference>
<accession>M1YXH9</accession>
<keyword evidence="3" id="KW-1185">Reference proteome</keyword>
<evidence type="ECO:0000259" key="1">
    <source>
        <dbReference type="Pfam" id="PF12804"/>
    </source>
</evidence>
<dbReference type="EMBL" id="CAQJ01000022">
    <property type="protein sequence ID" value="CCQ90003.1"/>
    <property type="molecule type" value="Genomic_DNA"/>
</dbReference>
<protein>
    <recommendedName>
        <fullName evidence="1">MobA-like NTP transferase domain-containing protein</fullName>
    </recommendedName>
</protein>
<dbReference type="Proteomes" id="UP000011704">
    <property type="component" value="Unassembled WGS sequence"/>
</dbReference>
<dbReference type="InParanoid" id="M1YXH9"/>
<evidence type="ECO:0000313" key="3">
    <source>
        <dbReference type="Proteomes" id="UP000011704"/>
    </source>
</evidence>
<name>M1YXH9_NITG3</name>
<feature type="domain" description="MobA-like NTP transferase" evidence="1">
    <location>
        <begin position="27"/>
        <end position="165"/>
    </location>
</feature>
<dbReference type="Pfam" id="PF12804">
    <property type="entry name" value="NTP_transf_3"/>
    <property type="match status" value="1"/>
</dbReference>
<dbReference type="GO" id="GO:0016779">
    <property type="term" value="F:nucleotidyltransferase activity"/>
    <property type="evidence" value="ECO:0007669"/>
    <property type="project" value="UniProtKB-ARBA"/>
</dbReference>